<accession>A0ABD2NK47</accession>
<comment type="caution">
    <text evidence="3">The sequence shown here is derived from an EMBL/GenBank/DDBJ whole genome shotgun (WGS) entry which is preliminary data.</text>
</comment>
<proteinExistence type="predicted"/>
<reference evidence="3 4" key="1">
    <citation type="journal article" date="2021" name="BMC Biol.">
        <title>Horizontally acquired antibacterial genes associated with adaptive radiation of ladybird beetles.</title>
        <authorList>
            <person name="Li H.S."/>
            <person name="Tang X.F."/>
            <person name="Huang Y.H."/>
            <person name="Xu Z.Y."/>
            <person name="Chen M.L."/>
            <person name="Du X.Y."/>
            <person name="Qiu B.Y."/>
            <person name="Chen P.T."/>
            <person name="Zhang W."/>
            <person name="Slipinski A."/>
            <person name="Escalona H.E."/>
            <person name="Waterhouse R.M."/>
            <person name="Zwick A."/>
            <person name="Pang H."/>
        </authorList>
    </citation>
    <scope>NUCLEOTIDE SEQUENCE [LARGE SCALE GENOMIC DNA]</scope>
    <source>
        <strain evidence="3">SYSU2018</strain>
    </source>
</reference>
<gene>
    <name evidence="3" type="ORF">HHI36_016482</name>
</gene>
<evidence type="ECO:0000313" key="3">
    <source>
        <dbReference type="EMBL" id="KAL3278964.1"/>
    </source>
</evidence>
<evidence type="ECO:0000313" key="4">
    <source>
        <dbReference type="Proteomes" id="UP001516400"/>
    </source>
</evidence>
<keyword evidence="4" id="KW-1185">Reference proteome</keyword>
<organism evidence="3 4">
    <name type="scientific">Cryptolaemus montrouzieri</name>
    <dbReference type="NCBI Taxonomy" id="559131"/>
    <lineage>
        <taxon>Eukaryota</taxon>
        <taxon>Metazoa</taxon>
        <taxon>Ecdysozoa</taxon>
        <taxon>Arthropoda</taxon>
        <taxon>Hexapoda</taxon>
        <taxon>Insecta</taxon>
        <taxon>Pterygota</taxon>
        <taxon>Neoptera</taxon>
        <taxon>Endopterygota</taxon>
        <taxon>Coleoptera</taxon>
        <taxon>Polyphaga</taxon>
        <taxon>Cucujiformia</taxon>
        <taxon>Coccinelloidea</taxon>
        <taxon>Coccinellidae</taxon>
        <taxon>Scymninae</taxon>
        <taxon>Scymnini</taxon>
        <taxon>Cryptolaemus</taxon>
    </lineage>
</organism>
<feature type="signal peptide" evidence="1">
    <location>
        <begin position="1"/>
        <end position="21"/>
    </location>
</feature>
<evidence type="ECO:0000256" key="1">
    <source>
        <dbReference type="SAM" id="SignalP"/>
    </source>
</evidence>
<evidence type="ECO:0000259" key="2">
    <source>
        <dbReference type="PROSITE" id="PS50948"/>
    </source>
</evidence>
<dbReference type="Pfam" id="PF00024">
    <property type="entry name" value="PAN_1"/>
    <property type="match status" value="1"/>
</dbReference>
<sequence>MFINKKAILFLIMSIAYRVMGDEDPDSEIIEVPDKPINMPSSLEDCDSEMIGFELITGNVFSAPANVLDSIPGTLMLTDCLETCQGNDSCQSVNYETGLCVLFNSNADVLPGKSESNHF</sequence>
<dbReference type="InterPro" id="IPR003609">
    <property type="entry name" value="Pan_app"/>
</dbReference>
<protein>
    <recommendedName>
        <fullName evidence="2">Apple domain-containing protein</fullName>
    </recommendedName>
</protein>
<dbReference type="Proteomes" id="UP001516400">
    <property type="component" value="Unassembled WGS sequence"/>
</dbReference>
<dbReference type="EMBL" id="JABFTP020000124">
    <property type="protein sequence ID" value="KAL3278964.1"/>
    <property type="molecule type" value="Genomic_DNA"/>
</dbReference>
<dbReference type="PROSITE" id="PS50948">
    <property type="entry name" value="PAN"/>
    <property type="match status" value="1"/>
</dbReference>
<feature type="chain" id="PRO_5044845911" description="Apple domain-containing protein" evidence="1">
    <location>
        <begin position="22"/>
        <end position="119"/>
    </location>
</feature>
<name>A0ABD2NK47_9CUCU</name>
<feature type="domain" description="Apple" evidence="2">
    <location>
        <begin position="46"/>
        <end position="119"/>
    </location>
</feature>
<dbReference type="AlphaFoldDB" id="A0ABD2NK47"/>
<keyword evidence="1" id="KW-0732">Signal</keyword>